<dbReference type="GO" id="GO:0051301">
    <property type="term" value="P:cell division"/>
    <property type="evidence" value="ECO:0007669"/>
    <property type="project" value="UniProtKB-KW"/>
</dbReference>
<feature type="compositionally biased region" description="Basic and acidic residues" evidence="6">
    <location>
        <begin position="217"/>
        <end position="236"/>
    </location>
</feature>
<evidence type="ECO:0000256" key="3">
    <source>
        <dbReference type="ARBA" id="ARBA00022840"/>
    </source>
</evidence>
<dbReference type="GO" id="GO:0003677">
    <property type="term" value="F:DNA binding"/>
    <property type="evidence" value="ECO:0007669"/>
    <property type="project" value="UniProtKB-KW"/>
</dbReference>
<gene>
    <name evidence="9" type="ORF">TQ39_11520</name>
</gene>
<keyword evidence="7" id="KW-1133">Transmembrane helix</keyword>
<dbReference type="InterPro" id="IPR027417">
    <property type="entry name" value="P-loop_NTPase"/>
</dbReference>
<comment type="caution">
    <text evidence="9">The sequence shown here is derived from an EMBL/GenBank/DDBJ whole genome shotgun (WGS) entry which is preliminary data.</text>
</comment>
<name>A0A0D8IYJ4_9FIRM</name>
<accession>A0A0D8IYJ4</accession>
<keyword evidence="2 5" id="KW-0547">Nucleotide-binding</keyword>
<evidence type="ECO:0000256" key="4">
    <source>
        <dbReference type="ARBA" id="ARBA00023125"/>
    </source>
</evidence>
<keyword evidence="3 5" id="KW-0067">ATP-binding</keyword>
<evidence type="ECO:0000259" key="8">
    <source>
        <dbReference type="PROSITE" id="PS50901"/>
    </source>
</evidence>
<dbReference type="Proteomes" id="UP000032483">
    <property type="component" value="Unassembled WGS sequence"/>
</dbReference>
<keyword evidence="10" id="KW-1185">Reference proteome</keyword>
<dbReference type="PROSITE" id="PS50901">
    <property type="entry name" value="FTSK"/>
    <property type="match status" value="1"/>
</dbReference>
<feature type="transmembrane region" description="Helical" evidence="7">
    <location>
        <begin position="143"/>
        <end position="162"/>
    </location>
</feature>
<dbReference type="Pfam" id="PF17854">
    <property type="entry name" value="FtsK_alpha"/>
    <property type="match status" value="1"/>
</dbReference>
<sequence length="887" mass="95106">MASTNRARKTNTKTNTRGSGQRGGRRRAKPKPDMNARWSILLFGIGVLVFALIVVPGASVWNWVRTNILFGVFGVGSYVLAPMLLYIAVLVACERPVKGKLAKALLVLMLVCGTFLIFSKTDLTGLGFWEGMAVLRSTGASEWGLGGGMLGAVFGWTLLLLCGRPGANILIVIFMLMGLMLFTGVTPADIWYFFSGHAGRMKDSMDRRADARAQLREARAQEAEQARLAAEEEARRHPLPAGDDVPPFDMDAAAYEAARSGRKRRAAIDIDIGGEAVSSTELKEDEKPIIGPGGTFGMYPGKPRQPRTAAPAGVPAPSAPAAAAPGGYTAAAGSRTVPQEEEASAPVQPQQEPPVQESAEDALASLVKKAAGPAPELVVDANDQLTIAPAAGEGETGYAYPPLSLFRKQQPTDEKGVEEELTHNADLLVKTLSSFGVQTRMMDISRGPSVTRYELQPLAGVKISRITGLADDIALNLATAGVRIEAPIPGKAAVGIEVPNRNSTSVSIRSILESPVFTKSASPLTLALGKDIAGACQVADLTKMPHLLIAGSTGSGKSVCINAIVMSFLYKSSPEDLKLIMIDPKVVELAEYNGIPHLLMPVVTEPRKAAGALGAAVGEMEKRYHLFAETNVRDIKSYNRMAAETEGMEKLPYIAIVIDELADLMMVAGKEVEDYICRIAQKARAAGMHLIVATQRPSVDVITGLIKANIPSRIAFAVSSQIDSRTILDAGGAEKLLGMGDMLFMPVGASKPVRIQGTYVRDEEISDVLNFIKKHSSADYSEEMIQEMDKRAVPEKGAGDSGDEDDSQDPMLKTAVEVVIDAGQASTSLLQRRCKLGYARAARIMDEMEQLHIIGPYEGSKPRQVLITRQQWIEMTMQQASDSTPEV</sequence>
<comment type="similarity">
    <text evidence="1">Belongs to the FtsK/SpoIIIE/SftA family.</text>
</comment>
<feature type="transmembrane region" description="Helical" evidence="7">
    <location>
        <begin position="169"/>
        <end position="194"/>
    </location>
</feature>
<evidence type="ECO:0000313" key="9">
    <source>
        <dbReference type="EMBL" id="KJF39579.1"/>
    </source>
</evidence>
<protein>
    <submittedName>
        <fullName evidence="9">Cell division protein FtsK</fullName>
    </submittedName>
</protein>
<dbReference type="PANTHER" id="PTHR22683:SF41">
    <property type="entry name" value="DNA TRANSLOCASE FTSK"/>
    <property type="match status" value="1"/>
</dbReference>
<dbReference type="InterPro" id="IPR041027">
    <property type="entry name" value="FtsK_alpha"/>
</dbReference>
<dbReference type="SMART" id="SM00843">
    <property type="entry name" value="Ftsk_gamma"/>
    <property type="match status" value="1"/>
</dbReference>
<dbReference type="AlphaFoldDB" id="A0A0D8IYJ4"/>
<dbReference type="Gene3D" id="1.10.10.10">
    <property type="entry name" value="Winged helix-like DNA-binding domain superfamily/Winged helix DNA-binding domain"/>
    <property type="match status" value="1"/>
</dbReference>
<dbReference type="PATRIC" id="fig|1550024.3.peg.2630"/>
<dbReference type="Pfam" id="PF01580">
    <property type="entry name" value="FtsK_SpoIIIE"/>
    <property type="match status" value="1"/>
</dbReference>
<dbReference type="SUPFAM" id="SSF52540">
    <property type="entry name" value="P-loop containing nucleoside triphosphate hydrolases"/>
    <property type="match status" value="1"/>
</dbReference>
<proteinExistence type="inferred from homology"/>
<feature type="compositionally biased region" description="Low complexity" evidence="6">
    <location>
        <begin position="309"/>
        <end position="333"/>
    </location>
</feature>
<dbReference type="Gene3D" id="3.40.50.300">
    <property type="entry name" value="P-loop containing nucleotide triphosphate hydrolases"/>
    <property type="match status" value="1"/>
</dbReference>
<feature type="region of interest" description="Disordered" evidence="6">
    <location>
        <begin position="217"/>
        <end position="248"/>
    </location>
</feature>
<evidence type="ECO:0000313" key="10">
    <source>
        <dbReference type="Proteomes" id="UP000032483"/>
    </source>
</evidence>
<dbReference type="GO" id="GO:0005524">
    <property type="term" value="F:ATP binding"/>
    <property type="evidence" value="ECO:0007669"/>
    <property type="project" value="UniProtKB-UniRule"/>
</dbReference>
<evidence type="ECO:0000256" key="7">
    <source>
        <dbReference type="SAM" id="Phobius"/>
    </source>
</evidence>
<dbReference type="Gene3D" id="3.30.980.40">
    <property type="match status" value="1"/>
</dbReference>
<dbReference type="RefSeq" id="WP_050005658.1">
    <property type="nucleotide sequence ID" value="NZ_DAWBJP010000033.1"/>
</dbReference>
<feature type="compositionally biased region" description="Low complexity" evidence="6">
    <location>
        <begin position="344"/>
        <end position="357"/>
    </location>
</feature>
<keyword evidence="9" id="KW-0132">Cell division</keyword>
<evidence type="ECO:0000256" key="2">
    <source>
        <dbReference type="ARBA" id="ARBA00022741"/>
    </source>
</evidence>
<evidence type="ECO:0000256" key="1">
    <source>
        <dbReference type="ARBA" id="ARBA00006474"/>
    </source>
</evidence>
<dbReference type="SUPFAM" id="SSF46785">
    <property type="entry name" value="Winged helix' DNA-binding domain"/>
    <property type="match status" value="1"/>
</dbReference>
<dbReference type="InterPro" id="IPR002543">
    <property type="entry name" value="FtsK_dom"/>
</dbReference>
<dbReference type="GeneID" id="42857207"/>
<feature type="binding site" evidence="5">
    <location>
        <begin position="551"/>
        <end position="558"/>
    </location>
    <ligand>
        <name>ATP</name>
        <dbReference type="ChEBI" id="CHEBI:30616"/>
    </ligand>
</feature>
<dbReference type="Pfam" id="PF09397">
    <property type="entry name" value="FtsK_gamma"/>
    <property type="match status" value="1"/>
</dbReference>
<organism evidence="9 10">
    <name type="scientific">Ruthenibacterium lactatiformans</name>
    <dbReference type="NCBI Taxonomy" id="1550024"/>
    <lineage>
        <taxon>Bacteria</taxon>
        <taxon>Bacillati</taxon>
        <taxon>Bacillota</taxon>
        <taxon>Clostridia</taxon>
        <taxon>Eubacteriales</taxon>
        <taxon>Oscillospiraceae</taxon>
        <taxon>Ruthenibacterium</taxon>
    </lineage>
</organism>
<feature type="region of interest" description="Disordered" evidence="6">
    <location>
        <begin position="279"/>
        <end position="361"/>
    </location>
</feature>
<dbReference type="PANTHER" id="PTHR22683">
    <property type="entry name" value="SPORULATION PROTEIN RELATED"/>
    <property type="match status" value="1"/>
</dbReference>
<evidence type="ECO:0000256" key="6">
    <source>
        <dbReference type="SAM" id="MobiDB-lite"/>
    </source>
</evidence>
<keyword evidence="9" id="KW-0131">Cell cycle</keyword>
<feature type="compositionally biased region" description="Basic residues" evidence="6">
    <location>
        <begin position="1"/>
        <end position="11"/>
    </location>
</feature>
<feature type="region of interest" description="Disordered" evidence="6">
    <location>
        <begin position="1"/>
        <end position="31"/>
    </location>
</feature>
<dbReference type="EMBL" id="JXXK01000016">
    <property type="protein sequence ID" value="KJF39579.1"/>
    <property type="molecule type" value="Genomic_DNA"/>
</dbReference>
<dbReference type="InterPro" id="IPR018541">
    <property type="entry name" value="Ftsk_gamma"/>
</dbReference>
<dbReference type="InterPro" id="IPR036388">
    <property type="entry name" value="WH-like_DNA-bd_sf"/>
</dbReference>
<feature type="transmembrane region" description="Helical" evidence="7">
    <location>
        <begin position="104"/>
        <end position="123"/>
    </location>
</feature>
<dbReference type="InterPro" id="IPR050206">
    <property type="entry name" value="FtsK/SpoIIIE/SftA"/>
</dbReference>
<evidence type="ECO:0000256" key="5">
    <source>
        <dbReference type="PROSITE-ProRule" id="PRU00289"/>
    </source>
</evidence>
<keyword evidence="4" id="KW-0238">DNA-binding</keyword>
<feature type="transmembrane region" description="Helical" evidence="7">
    <location>
        <begin position="35"/>
        <end position="56"/>
    </location>
</feature>
<dbReference type="GO" id="GO:0016020">
    <property type="term" value="C:membrane"/>
    <property type="evidence" value="ECO:0007669"/>
    <property type="project" value="UniProtKB-SubCell"/>
</dbReference>
<dbReference type="InterPro" id="IPR036390">
    <property type="entry name" value="WH_DNA-bd_sf"/>
</dbReference>
<feature type="domain" description="FtsK" evidence="8">
    <location>
        <begin position="521"/>
        <end position="725"/>
    </location>
</feature>
<keyword evidence="7" id="KW-0472">Membrane</keyword>
<dbReference type="CDD" id="cd01127">
    <property type="entry name" value="TrwB_TraG_TraD_VirD4"/>
    <property type="match status" value="1"/>
</dbReference>
<feature type="transmembrane region" description="Helical" evidence="7">
    <location>
        <begin position="68"/>
        <end position="92"/>
    </location>
</feature>
<keyword evidence="7" id="KW-0812">Transmembrane</keyword>
<reference evidence="9" key="1">
    <citation type="submission" date="2015-02" db="EMBL/GenBank/DDBJ databases">
        <title>A novel member of the family Ruminococcaceae isolated from human feces.</title>
        <authorList>
            <person name="Shkoporov A.N."/>
            <person name="Chaplin A.V."/>
            <person name="Motuzova O.V."/>
            <person name="Kafarskaia L.I."/>
            <person name="Khokhlova E.V."/>
            <person name="Efimov B.A."/>
        </authorList>
    </citation>
    <scope>NUCLEOTIDE SEQUENCE [LARGE SCALE GENOMIC DNA]</scope>
    <source>
        <strain evidence="9">585-1</strain>
    </source>
</reference>